<reference evidence="12 13" key="1">
    <citation type="submission" date="2016-10" db="EMBL/GenBank/DDBJ databases">
        <authorList>
            <person name="de Groot N.N."/>
        </authorList>
    </citation>
    <scope>NUCLEOTIDE SEQUENCE [LARGE SCALE GENOMIC DNA]</scope>
    <source>
        <strain evidence="12 13">L 420-91</strain>
    </source>
</reference>
<keyword evidence="14" id="KW-1185">Reference proteome</keyword>
<dbReference type="Pfam" id="PF05504">
    <property type="entry name" value="Spore_GerAC"/>
    <property type="match status" value="1"/>
</dbReference>
<dbReference type="RefSeq" id="WP_057897691.1">
    <property type="nucleotide sequence ID" value="NZ_CP080764.1"/>
</dbReference>
<accession>A0A1G8CLB2</accession>
<dbReference type="InterPro" id="IPR046953">
    <property type="entry name" value="Spore_GerAC-like_C"/>
</dbReference>
<dbReference type="Gene3D" id="3.30.300.210">
    <property type="entry name" value="Nutrient germinant receptor protein C, domain 3"/>
    <property type="match status" value="1"/>
</dbReference>
<evidence type="ECO:0000313" key="12">
    <source>
        <dbReference type="EMBL" id="SDH46053.1"/>
    </source>
</evidence>
<evidence type="ECO:0000256" key="1">
    <source>
        <dbReference type="ARBA" id="ARBA00004635"/>
    </source>
</evidence>
<evidence type="ECO:0000259" key="9">
    <source>
        <dbReference type="Pfam" id="PF05504"/>
    </source>
</evidence>
<protein>
    <submittedName>
        <fullName evidence="11">Ger(X)C family spore germination protein</fullName>
    </submittedName>
    <submittedName>
        <fullName evidence="12">Spore germination B3/ GerAC like, C-terminal</fullName>
    </submittedName>
</protein>
<dbReference type="NCBIfam" id="TIGR02887">
    <property type="entry name" value="spore_ger_x_C"/>
    <property type="match status" value="1"/>
</dbReference>
<sequence>MKKKLLSFAFFFLLFVPFLQGCGTVAGGIAVRELNQLNVVMITGVDYDPKHKKFILSIQSLKPAKEKNVAISPESAYTARATGDTIMEASKNLRAQTSGKLVWFHSKVIILGETLVKQKVLKEVVDFFARNREIRYSSWILVANGTAEDIVTAEPNGESTMGEELVGIINNQAEWGRTAVVMLRELINSYASPYEGFVTGRVHKYLSKDKEKQIIAITGASVIRNQTLVTDLSREEVRTLHFLNKTIQQEPEIVFSVPLNEAGSNRRSTAVQIKIKDRKKSSITNGVPKIDVQLSLDATVLESGASPDFNKEVTVAKLKKRLEERIQRDIRTLLHKMQKEKKVDIFEFNSLIHRQHKRYWHEHRKEWDTIYPNIPVHVSITWNTFRTGLINQVKKGEQS</sequence>
<evidence type="ECO:0000259" key="10">
    <source>
        <dbReference type="Pfam" id="PF25198"/>
    </source>
</evidence>
<dbReference type="InterPro" id="IPR057336">
    <property type="entry name" value="GerAC_N"/>
</dbReference>
<dbReference type="GeneID" id="97142855"/>
<dbReference type="EMBL" id="CP080764">
    <property type="protein sequence ID" value="QYY42308.1"/>
    <property type="molecule type" value="Genomic_DNA"/>
</dbReference>
<evidence type="ECO:0000256" key="3">
    <source>
        <dbReference type="ARBA" id="ARBA00022544"/>
    </source>
</evidence>
<feature type="domain" description="Spore germination GerAC-like C-terminal" evidence="9">
    <location>
        <begin position="218"/>
        <end position="388"/>
    </location>
</feature>
<feature type="domain" description="Spore germination protein N-terminal" evidence="10">
    <location>
        <begin position="32"/>
        <end position="198"/>
    </location>
</feature>
<evidence type="ECO:0000256" key="2">
    <source>
        <dbReference type="ARBA" id="ARBA00007886"/>
    </source>
</evidence>
<keyword evidence="5" id="KW-0472">Membrane</keyword>
<evidence type="ECO:0000256" key="6">
    <source>
        <dbReference type="ARBA" id="ARBA00023139"/>
    </source>
</evidence>
<keyword evidence="4 8" id="KW-0732">Signal</keyword>
<feature type="chain" id="PRO_5011620778" evidence="8">
    <location>
        <begin position="22"/>
        <end position="399"/>
    </location>
</feature>
<dbReference type="AlphaFoldDB" id="A0A1G8CLB2"/>
<evidence type="ECO:0000256" key="7">
    <source>
        <dbReference type="ARBA" id="ARBA00023288"/>
    </source>
</evidence>
<dbReference type="GO" id="GO:0009847">
    <property type="term" value="P:spore germination"/>
    <property type="evidence" value="ECO:0007669"/>
    <property type="project" value="InterPro"/>
</dbReference>
<dbReference type="OrthoDB" id="9816067at2"/>
<dbReference type="PROSITE" id="PS51257">
    <property type="entry name" value="PROKAR_LIPOPROTEIN"/>
    <property type="match status" value="1"/>
</dbReference>
<dbReference type="PANTHER" id="PTHR35789">
    <property type="entry name" value="SPORE GERMINATION PROTEIN B3"/>
    <property type="match status" value="1"/>
</dbReference>
<dbReference type="Proteomes" id="UP000198956">
    <property type="component" value="Unassembled WGS sequence"/>
</dbReference>
<reference evidence="11 14" key="2">
    <citation type="submission" date="2021-08" db="EMBL/GenBank/DDBJ databases">
        <title>Complete genome sequence of the strain Aneurinibacillus thermoaerophilus CCM 8960.</title>
        <authorList>
            <person name="Musilova J."/>
            <person name="Kourilova X."/>
            <person name="Pernicova I."/>
            <person name="Bezdicek M."/>
            <person name="Lengerova M."/>
            <person name="Obruca S."/>
            <person name="Sedlar K."/>
        </authorList>
    </citation>
    <scope>NUCLEOTIDE SEQUENCE [LARGE SCALE GENOMIC DNA]</scope>
    <source>
        <strain evidence="11 14">CCM 8960</strain>
    </source>
</reference>
<name>A0A1G8CLB2_ANETH</name>
<keyword evidence="6" id="KW-0564">Palmitate</keyword>
<evidence type="ECO:0000256" key="8">
    <source>
        <dbReference type="SAM" id="SignalP"/>
    </source>
</evidence>
<evidence type="ECO:0000256" key="5">
    <source>
        <dbReference type="ARBA" id="ARBA00023136"/>
    </source>
</evidence>
<dbReference type="InterPro" id="IPR008844">
    <property type="entry name" value="Spore_GerAC-like"/>
</dbReference>
<dbReference type="Pfam" id="PF25198">
    <property type="entry name" value="Spore_GerAC_N"/>
    <property type="match status" value="1"/>
</dbReference>
<evidence type="ECO:0000313" key="13">
    <source>
        <dbReference type="Proteomes" id="UP000198956"/>
    </source>
</evidence>
<dbReference type="Proteomes" id="UP000826616">
    <property type="component" value="Chromosome"/>
</dbReference>
<comment type="similarity">
    <text evidence="2">Belongs to the GerABKC lipoprotein family.</text>
</comment>
<evidence type="ECO:0000256" key="4">
    <source>
        <dbReference type="ARBA" id="ARBA00022729"/>
    </source>
</evidence>
<evidence type="ECO:0000313" key="11">
    <source>
        <dbReference type="EMBL" id="QYY42308.1"/>
    </source>
</evidence>
<dbReference type="GO" id="GO:0016020">
    <property type="term" value="C:membrane"/>
    <property type="evidence" value="ECO:0007669"/>
    <property type="project" value="UniProtKB-SubCell"/>
</dbReference>
<feature type="signal peptide" evidence="8">
    <location>
        <begin position="1"/>
        <end position="21"/>
    </location>
</feature>
<dbReference type="InterPro" id="IPR038501">
    <property type="entry name" value="Spore_GerAC_C_sf"/>
</dbReference>
<keyword evidence="7" id="KW-0449">Lipoprotein</keyword>
<organism evidence="12 13">
    <name type="scientific">Aneurinibacillus thermoaerophilus</name>
    <dbReference type="NCBI Taxonomy" id="143495"/>
    <lineage>
        <taxon>Bacteria</taxon>
        <taxon>Bacillati</taxon>
        <taxon>Bacillota</taxon>
        <taxon>Bacilli</taxon>
        <taxon>Bacillales</taxon>
        <taxon>Paenibacillaceae</taxon>
        <taxon>Aneurinibacillus group</taxon>
        <taxon>Aneurinibacillus</taxon>
    </lineage>
</organism>
<proteinExistence type="inferred from homology"/>
<comment type="subcellular location">
    <subcellularLocation>
        <location evidence="1">Membrane</location>
        <topology evidence="1">Lipid-anchor</topology>
    </subcellularLocation>
</comment>
<evidence type="ECO:0000313" key="14">
    <source>
        <dbReference type="Proteomes" id="UP000826616"/>
    </source>
</evidence>
<dbReference type="EMBL" id="FNDE01000026">
    <property type="protein sequence ID" value="SDH46053.1"/>
    <property type="molecule type" value="Genomic_DNA"/>
</dbReference>
<dbReference type="PANTHER" id="PTHR35789:SF1">
    <property type="entry name" value="SPORE GERMINATION PROTEIN B3"/>
    <property type="match status" value="1"/>
</dbReference>
<gene>
    <name evidence="11" type="ORF">K3F53_15845</name>
    <name evidence="12" type="ORF">SAMN04489735_102628</name>
</gene>
<keyword evidence="3" id="KW-0309">Germination</keyword>